<dbReference type="GO" id="GO:0061672">
    <property type="term" value="C:glutathione hydrolase complex"/>
    <property type="evidence" value="ECO:0007669"/>
    <property type="project" value="TreeGrafter"/>
</dbReference>
<dbReference type="SUPFAM" id="SSF56235">
    <property type="entry name" value="N-terminal nucleophile aminohydrolases (Ntn hydrolases)"/>
    <property type="match status" value="1"/>
</dbReference>
<dbReference type="PROSITE" id="PS51278">
    <property type="entry name" value="GATASE_TYPE_2"/>
    <property type="match status" value="1"/>
</dbReference>
<evidence type="ECO:0000256" key="1">
    <source>
        <dbReference type="ARBA" id="ARBA00022962"/>
    </source>
</evidence>
<reference evidence="3" key="1">
    <citation type="journal article" date="2020" name="Stud. Mycol.">
        <title>101 Dothideomycetes genomes: a test case for predicting lifestyles and emergence of pathogens.</title>
        <authorList>
            <person name="Haridas S."/>
            <person name="Albert R."/>
            <person name="Binder M."/>
            <person name="Bloem J."/>
            <person name="Labutti K."/>
            <person name="Salamov A."/>
            <person name="Andreopoulos B."/>
            <person name="Baker S."/>
            <person name="Barry K."/>
            <person name="Bills G."/>
            <person name="Bluhm B."/>
            <person name="Cannon C."/>
            <person name="Castanera R."/>
            <person name="Culley D."/>
            <person name="Daum C."/>
            <person name="Ezra D."/>
            <person name="Gonzalez J."/>
            <person name="Henrissat B."/>
            <person name="Kuo A."/>
            <person name="Liang C."/>
            <person name="Lipzen A."/>
            <person name="Lutzoni F."/>
            <person name="Magnuson J."/>
            <person name="Mondo S."/>
            <person name="Nolan M."/>
            <person name="Ohm R."/>
            <person name="Pangilinan J."/>
            <person name="Park H.-J."/>
            <person name="Ramirez L."/>
            <person name="Alfaro M."/>
            <person name="Sun H."/>
            <person name="Tritt A."/>
            <person name="Yoshinaga Y."/>
            <person name="Zwiers L.-H."/>
            <person name="Turgeon B."/>
            <person name="Goodwin S."/>
            <person name="Spatafora J."/>
            <person name="Crous P."/>
            <person name="Grigoriev I."/>
        </authorList>
    </citation>
    <scope>NUCLEOTIDE SEQUENCE</scope>
    <source>
        <strain evidence="3">CBS 121410</strain>
    </source>
</reference>
<keyword evidence="4" id="KW-1185">Reference proteome</keyword>
<organism evidence="3 4">
    <name type="scientific">Saccharata proteae CBS 121410</name>
    <dbReference type="NCBI Taxonomy" id="1314787"/>
    <lineage>
        <taxon>Eukaryota</taxon>
        <taxon>Fungi</taxon>
        <taxon>Dikarya</taxon>
        <taxon>Ascomycota</taxon>
        <taxon>Pezizomycotina</taxon>
        <taxon>Dothideomycetes</taxon>
        <taxon>Dothideomycetes incertae sedis</taxon>
        <taxon>Botryosphaeriales</taxon>
        <taxon>Saccharataceae</taxon>
        <taxon>Saccharata</taxon>
    </lineage>
</organism>
<evidence type="ECO:0000259" key="2">
    <source>
        <dbReference type="PROSITE" id="PS51278"/>
    </source>
</evidence>
<dbReference type="EMBL" id="ML978774">
    <property type="protein sequence ID" value="KAF2083528.1"/>
    <property type="molecule type" value="Genomic_DNA"/>
</dbReference>
<name>A0A9P4HPD3_9PEZI</name>
<dbReference type="PANTHER" id="PTHR43187:SF1">
    <property type="entry name" value="GLUTAMINE AMIDOTRANSFERASE DUG3-RELATED"/>
    <property type="match status" value="1"/>
</dbReference>
<dbReference type="Gene3D" id="3.60.20.10">
    <property type="entry name" value="Glutamine Phosphoribosylpyrophosphate, subunit 1, domain 1"/>
    <property type="match status" value="1"/>
</dbReference>
<dbReference type="InterPro" id="IPR029055">
    <property type="entry name" value="Ntn_hydrolases_N"/>
</dbReference>
<evidence type="ECO:0000313" key="3">
    <source>
        <dbReference type="EMBL" id="KAF2083528.1"/>
    </source>
</evidence>
<dbReference type="InterPro" id="IPR026869">
    <property type="entry name" value="EgtC-like"/>
</dbReference>
<dbReference type="CDD" id="cd01908">
    <property type="entry name" value="YafJ"/>
    <property type="match status" value="1"/>
</dbReference>
<accession>A0A9P4HPD3</accession>
<dbReference type="PANTHER" id="PTHR43187">
    <property type="entry name" value="GLUTAMINE AMIDOTRANSFERASE DUG3-RELATED"/>
    <property type="match status" value="1"/>
</dbReference>
<dbReference type="GO" id="GO:0008242">
    <property type="term" value="F:omega peptidase activity"/>
    <property type="evidence" value="ECO:0007669"/>
    <property type="project" value="TreeGrafter"/>
</dbReference>
<protein>
    <submittedName>
        <fullName evidence="3">N-terminal nucleophile aminohydrolase</fullName>
    </submittedName>
</protein>
<evidence type="ECO:0000313" key="4">
    <source>
        <dbReference type="Proteomes" id="UP000799776"/>
    </source>
</evidence>
<comment type="caution">
    <text evidence="3">The sequence shown here is derived from an EMBL/GenBank/DDBJ whole genome shotgun (WGS) entry which is preliminary data.</text>
</comment>
<dbReference type="GO" id="GO:0005737">
    <property type="term" value="C:cytoplasm"/>
    <property type="evidence" value="ECO:0007669"/>
    <property type="project" value="TreeGrafter"/>
</dbReference>
<dbReference type="AlphaFoldDB" id="A0A9P4HPD3"/>
<dbReference type="GO" id="GO:0006751">
    <property type="term" value="P:glutathione catabolic process"/>
    <property type="evidence" value="ECO:0007669"/>
    <property type="project" value="TreeGrafter"/>
</dbReference>
<gene>
    <name evidence="3" type="ORF">K490DRAFT_51427</name>
</gene>
<dbReference type="Pfam" id="PF13230">
    <property type="entry name" value="GATase_4"/>
    <property type="match status" value="1"/>
</dbReference>
<feature type="domain" description="Glutamine amidotransferase type-2" evidence="2">
    <location>
        <begin position="12"/>
        <end position="338"/>
    </location>
</feature>
<dbReference type="InterPro" id="IPR052373">
    <property type="entry name" value="Gamma-glu_amide_hydrolase"/>
</dbReference>
<sequence length="338" mass="37555">SWFAYISKDEECLLEDVLVTPKHSLSQQVHERYLPKLLAHDPNRETNEHEINARNALFNIDGLGIAWYTHAQNDFVRDISGGRPAMYKTIAPPLNDFNFRDICANTASKACFGHIRAASGTPITPVNNHPFVFGRHTIMHNGVVTDFVKIRRQVCELLDDDAFANILGSTDSEHIAALYMTILTGGRGKTAWQEEYSVQDMKTALETAFAKIIELQRKALGVQTAPANSLNVAATDGERLIAFRYRNSDVEVPPSLYVSDKAGVTLNRKYPDHPDEGIENAFATKAVEEHGRHVIVASEPSTYKKSEWTLVEKNMAVLVDGGYELVSIKVSLEDGSVV</sequence>
<proteinExistence type="predicted"/>
<dbReference type="InterPro" id="IPR017932">
    <property type="entry name" value="GATase_2_dom"/>
</dbReference>
<keyword evidence="1" id="KW-0315">Glutamine amidotransferase</keyword>
<dbReference type="OrthoDB" id="444432at2759"/>
<feature type="non-terminal residue" evidence="3">
    <location>
        <position position="1"/>
    </location>
</feature>
<dbReference type="Proteomes" id="UP000799776">
    <property type="component" value="Unassembled WGS sequence"/>
</dbReference>